<name>A0A4Y8KX15_9BACT</name>
<proteinExistence type="predicted"/>
<dbReference type="Gene3D" id="2.130.10.10">
    <property type="entry name" value="YVTN repeat-like/Quinoprotein amine dehydrogenase"/>
    <property type="match status" value="3"/>
</dbReference>
<accession>A0A4Y8KX15</accession>
<dbReference type="STRING" id="1121485.GCA_000426485_02746"/>
<keyword evidence="3" id="KW-1185">Reference proteome</keyword>
<dbReference type="InterPro" id="IPR011110">
    <property type="entry name" value="Reg_prop"/>
</dbReference>
<dbReference type="Pfam" id="PF07494">
    <property type="entry name" value="Reg_prop"/>
    <property type="match status" value="1"/>
</dbReference>
<dbReference type="SUPFAM" id="SSF63829">
    <property type="entry name" value="Calcium-dependent phosphotriesterase"/>
    <property type="match status" value="3"/>
</dbReference>
<organism evidence="2 3">
    <name type="scientific">Dysgonomonas capnocytophagoides</name>
    <dbReference type="NCBI Taxonomy" id="45254"/>
    <lineage>
        <taxon>Bacteria</taxon>
        <taxon>Pseudomonadati</taxon>
        <taxon>Bacteroidota</taxon>
        <taxon>Bacteroidia</taxon>
        <taxon>Bacteroidales</taxon>
        <taxon>Dysgonomonadaceae</taxon>
        <taxon>Dysgonomonas</taxon>
    </lineage>
</organism>
<feature type="domain" description="PorZ N-terminal beta-propeller" evidence="1">
    <location>
        <begin position="59"/>
        <end position="209"/>
    </location>
</feature>
<sequence>MLPSNPLIQKVMINKRINIVFIICSLFFTTNSLFAVPYWSNHISYSANINQIIKNGNIIFALTDGKLFSYNTDDNSFESYIRNTGGNADIQQIAYSSNNKCMLLVRSDANIEILYEDKSFIDIDGLKIYPLSIDKTINNIFIDGDDAYLSANFGFTIINLKNKEIKESGVFNFPFYSIASFGNKLYASTSRGIYRIDKSKNLIDFNNWELFKINTLYNGTDYPFEDSSIKQLTTFNDKLIFLVPDTAVYYMENESSVRLLVANNELNRIEVTNNNHLLVSSKNSCRDYSSLNDMTKVDISNLKHIISNGNNTMEYWMSSEGNNLSLIKRNNSEGYDFIEDKRWLKPEGPASNYPFSLTLGNNQLIVTGGGYTNINTQRDNRGASLSILKNNRWMNTYSSEISEQSGINSLDLVSAISDPADPNHIFAGSWGEGLYEFEGNAFKNRYDKENSPIEEIVVKTENGGYWTTTRVGEMVFDKNSNLWVLNSLVENVIKVYKKNGEWAELYYPEISKTQIETNAKTILIDKYSNKWISSIGGGSPYIFIFNDNGTLIPNDKKKMISTFTDQNGNSLSINAVFDLKEDRQGNMWVATDIGPFTIKGVSSILSSNTIPPLNKIYVEREGNSNALAPLLENIETKVIAIDGANRKWIGTETNGLYLIDSDNSSLEHFTMSNSPLPSDNILSLAIDNQTGVVYIGSARGLVSYKGGATQGADNFSNVYAYPNPVKPDYTGPISITGLKENSSVKITDIKGNLINRGKSLGGQYNWDGLNAKGKRVDTGVYIVFGSSEDGSEGVVTKIMVVN</sequence>
<evidence type="ECO:0000259" key="1">
    <source>
        <dbReference type="Pfam" id="PF21544"/>
    </source>
</evidence>
<evidence type="ECO:0000313" key="3">
    <source>
        <dbReference type="Proteomes" id="UP000297861"/>
    </source>
</evidence>
<gene>
    <name evidence="2" type="ORF">E2605_17055</name>
</gene>
<dbReference type="AlphaFoldDB" id="A0A4Y8KX15"/>
<evidence type="ECO:0000313" key="2">
    <source>
        <dbReference type="EMBL" id="TFD93191.1"/>
    </source>
</evidence>
<dbReference type="OrthoDB" id="9807410at2"/>
<dbReference type="Proteomes" id="UP000297861">
    <property type="component" value="Unassembled WGS sequence"/>
</dbReference>
<comment type="caution">
    <text evidence="2">The sequence shown here is derived from an EMBL/GenBank/DDBJ whole genome shotgun (WGS) entry which is preliminary data.</text>
</comment>
<dbReference type="InterPro" id="IPR015943">
    <property type="entry name" value="WD40/YVTN_repeat-like_dom_sf"/>
</dbReference>
<dbReference type="EMBL" id="SOML01000013">
    <property type="protein sequence ID" value="TFD93191.1"/>
    <property type="molecule type" value="Genomic_DNA"/>
</dbReference>
<reference evidence="2 3" key="1">
    <citation type="submission" date="2019-03" db="EMBL/GenBank/DDBJ databases">
        <title>San Antonio Military Medical Center submission to MRSN (WRAIR), pending publication.</title>
        <authorList>
            <person name="Blyth D.M."/>
            <person name="Mccarthy S.L."/>
            <person name="Schall S.E."/>
            <person name="Stam J.A."/>
            <person name="Ong A.C."/>
            <person name="Mcgann P.T."/>
        </authorList>
    </citation>
    <scope>NUCLEOTIDE SEQUENCE [LARGE SCALE GENOMIC DNA]</scope>
    <source>
        <strain evidence="2 3">MRSN571793</strain>
    </source>
</reference>
<dbReference type="Pfam" id="PF21544">
    <property type="entry name" value="PorZ_N_b_propeller"/>
    <property type="match status" value="1"/>
</dbReference>
<dbReference type="InterPro" id="IPR048954">
    <property type="entry name" value="PorZ_N"/>
</dbReference>
<protein>
    <recommendedName>
        <fullName evidence="1">PorZ N-terminal beta-propeller domain-containing protein</fullName>
    </recommendedName>
</protein>